<dbReference type="Proteomes" id="UP001362999">
    <property type="component" value="Unassembled WGS sequence"/>
</dbReference>
<dbReference type="AlphaFoldDB" id="A0AAW0DGQ3"/>
<evidence type="ECO:0000313" key="2">
    <source>
        <dbReference type="EMBL" id="KAK7050625.1"/>
    </source>
</evidence>
<proteinExistence type="predicted"/>
<accession>A0AAW0DGQ3</accession>
<name>A0AAW0DGQ3_9AGAR</name>
<dbReference type="EMBL" id="JAWWNJ010000008">
    <property type="protein sequence ID" value="KAK7050625.1"/>
    <property type="molecule type" value="Genomic_DNA"/>
</dbReference>
<keyword evidence="3" id="KW-1185">Reference proteome</keyword>
<reference evidence="2 3" key="1">
    <citation type="journal article" date="2024" name="J Genomics">
        <title>Draft genome sequencing and assembly of Favolaschia claudopus CIRM-BRFM 2984 isolated from oak limbs.</title>
        <authorList>
            <person name="Navarro D."/>
            <person name="Drula E."/>
            <person name="Chaduli D."/>
            <person name="Cazenave R."/>
            <person name="Ahrendt S."/>
            <person name="Wang J."/>
            <person name="Lipzen A."/>
            <person name="Daum C."/>
            <person name="Barry K."/>
            <person name="Grigoriev I.V."/>
            <person name="Favel A."/>
            <person name="Rosso M.N."/>
            <person name="Martin F."/>
        </authorList>
    </citation>
    <scope>NUCLEOTIDE SEQUENCE [LARGE SCALE GENOMIC DNA]</scope>
    <source>
        <strain evidence="2 3">CIRM-BRFM 2984</strain>
    </source>
</reference>
<protein>
    <submittedName>
        <fullName evidence="2">Uncharacterized protein</fullName>
    </submittedName>
</protein>
<evidence type="ECO:0000256" key="1">
    <source>
        <dbReference type="SAM" id="MobiDB-lite"/>
    </source>
</evidence>
<organism evidence="2 3">
    <name type="scientific">Favolaschia claudopus</name>
    <dbReference type="NCBI Taxonomy" id="2862362"/>
    <lineage>
        <taxon>Eukaryota</taxon>
        <taxon>Fungi</taxon>
        <taxon>Dikarya</taxon>
        <taxon>Basidiomycota</taxon>
        <taxon>Agaricomycotina</taxon>
        <taxon>Agaricomycetes</taxon>
        <taxon>Agaricomycetidae</taxon>
        <taxon>Agaricales</taxon>
        <taxon>Marasmiineae</taxon>
        <taxon>Mycenaceae</taxon>
        <taxon>Favolaschia</taxon>
    </lineage>
</organism>
<comment type="caution">
    <text evidence="2">The sequence shown here is derived from an EMBL/GenBank/DDBJ whole genome shotgun (WGS) entry which is preliminary data.</text>
</comment>
<gene>
    <name evidence="2" type="ORF">R3P38DRAFT_3174101</name>
</gene>
<evidence type="ECO:0000313" key="3">
    <source>
        <dbReference type="Proteomes" id="UP001362999"/>
    </source>
</evidence>
<feature type="region of interest" description="Disordered" evidence="1">
    <location>
        <begin position="50"/>
        <end position="87"/>
    </location>
</feature>
<sequence length="217" mass="24355">MSAVLAEAVFRALVRRTANNHVLKTHRPLNFKYLPIFSCFTLPAFAMPADRASKSTRTTATPADRIKKSGTRKPRVSSPKMPPAPLIEPRTATQLQKAETRLANDEPARVVANREVCEAGEAAAADPTNPIKALKEKWAVEDYEELYGDFVVEPEIEVFVDRRDRDRAAIDSLRLLIKRYPAIDVLPEVQRLITMIASNKAKATIATADYRNTRHYI</sequence>